<evidence type="ECO:0000256" key="9">
    <source>
        <dbReference type="ARBA" id="ARBA00022723"/>
    </source>
</evidence>
<keyword evidence="18" id="KW-1185">Reference proteome</keyword>
<dbReference type="InterPro" id="IPR003457">
    <property type="entry name" value="Transprt_MerT"/>
</dbReference>
<dbReference type="SUPFAM" id="SSF55008">
    <property type="entry name" value="HMA, heavy metal-associated domain"/>
    <property type="match status" value="1"/>
</dbReference>
<dbReference type="Pfam" id="PF02411">
    <property type="entry name" value="MerT"/>
    <property type="match status" value="1"/>
</dbReference>
<keyword evidence="5" id="KW-0475">Mercuric resistance</keyword>
<dbReference type="PRINTS" id="PR00946">
    <property type="entry name" value="HGSCAVENGER"/>
</dbReference>
<dbReference type="OrthoDB" id="1493145at2"/>
<evidence type="ECO:0000313" key="17">
    <source>
        <dbReference type="EMBL" id="PVY38933.1"/>
    </source>
</evidence>
<keyword evidence="12 15" id="KW-0472">Membrane</keyword>
<evidence type="ECO:0000256" key="15">
    <source>
        <dbReference type="SAM" id="Phobius"/>
    </source>
</evidence>
<feature type="transmembrane region" description="Helical" evidence="15">
    <location>
        <begin position="45"/>
        <end position="63"/>
    </location>
</feature>
<dbReference type="CDD" id="cd00371">
    <property type="entry name" value="HMA"/>
    <property type="match status" value="1"/>
</dbReference>
<evidence type="ECO:0000256" key="5">
    <source>
        <dbReference type="ARBA" id="ARBA00022466"/>
    </source>
</evidence>
<name>A0A2U1AR69_9BACT</name>
<proteinExistence type="inferred from homology"/>
<keyword evidence="4" id="KW-0813">Transport</keyword>
<dbReference type="InterPro" id="IPR001802">
    <property type="entry name" value="MerP/CopZ"/>
</dbReference>
<evidence type="ECO:0000256" key="8">
    <source>
        <dbReference type="ARBA" id="ARBA00022692"/>
    </source>
</evidence>
<evidence type="ECO:0000256" key="6">
    <source>
        <dbReference type="ARBA" id="ARBA00022475"/>
    </source>
</evidence>
<evidence type="ECO:0000256" key="10">
    <source>
        <dbReference type="ARBA" id="ARBA00022914"/>
    </source>
</evidence>
<keyword evidence="7" id="KW-0997">Cell inner membrane</keyword>
<feature type="domain" description="HMA" evidence="16">
    <location>
        <begin position="129"/>
        <end position="195"/>
    </location>
</feature>
<sequence length="200" mass="21718">MKSNNRFLGLGVLSALAASLCCITPLLALVAGTSGLASSFAFLEPYRYVLMGVTVLVLGLAWYQRLRTSSQDDCGCETDRKGFFQSKTFLALVTAFAAVMLAFPSFSHVFYQFPKQEAQTPVAGINMNSTVEFKISGMTCSGCEAHVEQEVNALNGIFRAKASYDNGNAVVEYDSTKTSVSAIREAILKTGYKVTDQKER</sequence>
<dbReference type="Gene3D" id="3.30.70.100">
    <property type="match status" value="1"/>
</dbReference>
<gene>
    <name evidence="17" type="ORF">C8E01_114101</name>
</gene>
<evidence type="ECO:0000256" key="13">
    <source>
        <dbReference type="ARBA" id="ARBA00030934"/>
    </source>
</evidence>
<evidence type="ECO:0000256" key="3">
    <source>
        <dbReference type="ARBA" id="ARBA00017053"/>
    </source>
</evidence>
<dbReference type="FunFam" id="3.30.70.100:FF:000001">
    <property type="entry name" value="ATPase copper transporting beta"/>
    <property type="match status" value="1"/>
</dbReference>
<dbReference type="PROSITE" id="PS50846">
    <property type="entry name" value="HMA_2"/>
    <property type="match status" value="1"/>
</dbReference>
<dbReference type="Pfam" id="PF00403">
    <property type="entry name" value="HMA"/>
    <property type="match status" value="1"/>
</dbReference>
<organism evidence="17 18">
    <name type="scientific">Pontibacter virosus</name>
    <dbReference type="NCBI Taxonomy" id="1765052"/>
    <lineage>
        <taxon>Bacteria</taxon>
        <taxon>Pseudomonadati</taxon>
        <taxon>Bacteroidota</taxon>
        <taxon>Cytophagia</taxon>
        <taxon>Cytophagales</taxon>
        <taxon>Hymenobacteraceae</taxon>
        <taxon>Pontibacter</taxon>
    </lineage>
</organism>
<evidence type="ECO:0000259" key="16">
    <source>
        <dbReference type="PROSITE" id="PS50846"/>
    </source>
</evidence>
<comment type="caution">
    <text evidence="17">The sequence shown here is derived from an EMBL/GenBank/DDBJ whole genome shotgun (WGS) entry which is preliminary data.</text>
</comment>
<evidence type="ECO:0000256" key="12">
    <source>
        <dbReference type="ARBA" id="ARBA00023136"/>
    </source>
</evidence>
<dbReference type="Gene3D" id="1.10.287.910">
    <property type="entry name" value="bacterial mercury transporter, merf"/>
    <property type="match status" value="1"/>
</dbReference>
<comment type="function">
    <text evidence="14">Involved in mercury resistance. Probably transfers a mercuric ion from the periplasmic Hg(2+)-binding protein MerP to the cytoplasmic mercuric reductase MerA.</text>
</comment>
<keyword evidence="8 15" id="KW-0812">Transmembrane</keyword>
<dbReference type="NCBIfam" id="NF033556">
    <property type="entry name" value="MerTP_fusion"/>
    <property type="match status" value="1"/>
</dbReference>
<evidence type="ECO:0000256" key="4">
    <source>
        <dbReference type="ARBA" id="ARBA00022448"/>
    </source>
</evidence>
<dbReference type="Proteomes" id="UP000245466">
    <property type="component" value="Unassembled WGS sequence"/>
</dbReference>
<feature type="transmembrane region" description="Helical" evidence="15">
    <location>
        <begin position="89"/>
        <end position="111"/>
    </location>
</feature>
<dbReference type="GO" id="GO:0015097">
    <property type="term" value="F:mercury ion transmembrane transporter activity"/>
    <property type="evidence" value="ECO:0007669"/>
    <property type="project" value="InterPro"/>
</dbReference>
<dbReference type="AlphaFoldDB" id="A0A2U1AR69"/>
<dbReference type="InterPro" id="IPR036163">
    <property type="entry name" value="HMA_dom_sf"/>
</dbReference>
<keyword evidence="11 15" id="KW-1133">Transmembrane helix</keyword>
<dbReference type="InterPro" id="IPR006121">
    <property type="entry name" value="HMA_dom"/>
</dbReference>
<evidence type="ECO:0000256" key="1">
    <source>
        <dbReference type="ARBA" id="ARBA00004429"/>
    </source>
</evidence>
<accession>A0A2U1AR69</accession>
<keyword evidence="10" id="KW-0476">Mercury</keyword>
<keyword evidence="6" id="KW-1003">Cell membrane</keyword>
<dbReference type="PROSITE" id="PS01047">
    <property type="entry name" value="HMA_1"/>
    <property type="match status" value="1"/>
</dbReference>
<evidence type="ECO:0000256" key="14">
    <source>
        <dbReference type="ARBA" id="ARBA00045720"/>
    </source>
</evidence>
<evidence type="ECO:0000256" key="11">
    <source>
        <dbReference type="ARBA" id="ARBA00022989"/>
    </source>
</evidence>
<evidence type="ECO:0000256" key="2">
    <source>
        <dbReference type="ARBA" id="ARBA00008224"/>
    </source>
</evidence>
<keyword evidence="9" id="KW-0479">Metal-binding</keyword>
<dbReference type="InterPro" id="IPR017969">
    <property type="entry name" value="Heavy-metal-associated_CS"/>
</dbReference>
<comment type="subcellular location">
    <subcellularLocation>
        <location evidence="1">Cell inner membrane</location>
        <topology evidence="1">Multi-pass membrane protein</topology>
    </subcellularLocation>
</comment>
<dbReference type="EMBL" id="QEKI01000014">
    <property type="protein sequence ID" value="PVY38933.1"/>
    <property type="molecule type" value="Genomic_DNA"/>
</dbReference>
<comment type="similarity">
    <text evidence="2">Belongs to the MerT family.</text>
</comment>
<evidence type="ECO:0000313" key="18">
    <source>
        <dbReference type="Proteomes" id="UP000245466"/>
    </source>
</evidence>
<evidence type="ECO:0000256" key="7">
    <source>
        <dbReference type="ARBA" id="ARBA00022519"/>
    </source>
</evidence>
<dbReference type="RefSeq" id="WP_116544711.1">
    <property type="nucleotide sequence ID" value="NZ_QEKI01000014.1"/>
</dbReference>
<dbReference type="GO" id="GO:0046872">
    <property type="term" value="F:metal ion binding"/>
    <property type="evidence" value="ECO:0007669"/>
    <property type="project" value="UniProtKB-KW"/>
</dbReference>
<protein>
    <recommendedName>
        <fullName evidence="3">Mercuric transport protein MerT</fullName>
    </recommendedName>
    <alternativeName>
        <fullName evidence="13">Mercury ion transport protein</fullName>
    </alternativeName>
</protein>
<dbReference type="GO" id="GO:0005886">
    <property type="term" value="C:plasma membrane"/>
    <property type="evidence" value="ECO:0007669"/>
    <property type="project" value="UniProtKB-SubCell"/>
</dbReference>
<reference evidence="17 18" key="1">
    <citation type="submission" date="2018-04" db="EMBL/GenBank/DDBJ databases">
        <title>Genomic Encyclopedia of Type Strains, Phase IV (KMG-IV): sequencing the most valuable type-strain genomes for metagenomic binning, comparative biology and taxonomic classification.</title>
        <authorList>
            <person name="Goeker M."/>
        </authorList>
    </citation>
    <scope>NUCLEOTIDE SEQUENCE [LARGE SCALE GENOMIC DNA]</scope>
    <source>
        <strain evidence="17 18">DSM 100231</strain>
    </source>
</reference>